<dbReference type="GO" id="GO:0000307">
    <property type="term" value="C:cyclin-dependent protein kinase holoenzyme complex"/>
    <property type="evidence" value="ECO:0007669"/>
    <property type="project" value="TreeGrafter"/>
</dbReference>
<feature type="region of interest" description="Disordered" evidence="1">
    <location>
        <begin position="449"/>
        <end position="487"/>
    </location>
</feature>
<gene>
    <name evidence="2" type="ORF">AMATHDRAFT_1027</name>
</gene>
<reference evidence="2 3" key="1">
    <citation type="submission" date="2014-02" db="EMBL/GenBank/DDBJ databases">
        <title>Transposable element dynamics among asymbiotic and ectomycorrhizal Amanita fungi.</title>
        <authorList>
            <consortium name="DOE Joint Genome Institute"/>
            <person name="Hess J."/>
            <person name="Skrede I."/>
            <person name="Wolfe B."/>
            <person name="LaButti K."/>
            <person name="Ohm R.A."/>
            <person name="Grigoriev I.V."/>
            <person name="Pringle A."/>
        </authorList>
    </citation>
    <scope>NUCLEOTIDE SEQUENCE [LARGE SCALE GENOMIC DNA]</scope>
    <source>
        <strain evidence="2 3">SKay4041</strain>
    </source>
</reference>
<feature type="region of interest" description="Disordered" evidence="1">
    <location>
        <begin position="373"/>
        <end position="395"/>
    </location>
</feature>
<dbReference type="GO" id="GO:0019901">
    <property type="term" value="F:protein kinase binding"/>
    <property type="evidence" value="ECO:0007669"/>
    <property type="project" value="InterPro"/>
</dbReference>
<dbReference type="Gene3D" id="1.10.472.10">
    <property type="entry name" value="Cyclin-like"/>
    <property type="match status" value="1"/>
</dbReference>
<feature type="compositionally biased region" description="Polar residues" evidence="1">
    <location>
        <begin position="56"/>
        <end position="68"/>
    </location>
</feature>
<feature type="region of interest" description="Disordered" evidence="1">
    <location>
        <begin position="1"/>
        <end position="72"/>
    </location>
</feature>
<protein>
    <recommendedName>
        <fullName evidence="4">Cyclin N-terminal domain-containing protein</fullName>
    </recommendedName>
</protein>
<dbReference type="PANTHER" id="PTHR15615:SF36">
    <property type="entry name" value="PHO85 CYCLIN-5"/>
    <property type="match status" value="1"/>
</dbReference>
<dbReference type="PANTHER" id="PTHR15615">
    <property type="match status" value="1"/>
</dbReference>
<dbReference type="EMBL" id="KZ301972">
    <property type="protein sequence ID" value="PFH53801.1"/>
    <property type="molecule type" value="Genomic_DNA"/>
</dbReference>
<evidence type="ECO:0000313" key="3">
    <source>
        <dbReference type="Proteomes" id="UP000242287"/>
    </source>
</evidence>
<evidence type="ECO:0000313" key="2">
    <source>
        <dbReference type="EMBL" id="PFH53801.1"/>
    </source>
</evidence>
<feature type="compositionally biased region" description="Low complexity" evidence="1">
    <location>
        <begin position="144"/>
        <end position="161"/>
    </location>
</feature>
<dbReference type="AlphaFoldDB" id="A0A2A9NZ08"/>
<keyword evidence="3" id="KW-1185">Reference proteome</keyword>
<feature type="compositionally biased region" description="Polar residues" evidence="1">
    <location>
        <begin position="462"/>
        <end position="487"/>
    </location>
</feature>
<feature type="compositionally biased region" description="Low complexity" evidence="1">
    <location>
        <begin position="29"/>
        <end position="55"/>
    </location>
</feature>
<evidence type="ECO:0008006" key="4">
    <source>
        <dbReference type="Google" id="ProtNLM"/>
    </source>
</evidence>
<evidence type="ECO:0000256" key="1">
    <source>
        <dbReference type="SAM" id="MobiDB-lite"/>
    </source>
</evidence>
<dbReference type="STRING" id="703135.A0A2A9NZ08"/>
<dbReference type="OrthoDB" id="286814at2759"/>
<accession>A0A2A9NZ08</accession>
<sequence>MNTVTHSLAHRAPPATRTRVRWQPYTAIPTPSTSSPSSTYLNSSSTPSLTSSPSSIFSNDSQRPTHSTLKPVVQLPKDTPLRDTLKNKYALNLVDQAVKSICEIWRPQDVPLVFLTSSKPTIELGNVQDINNRFSSSHRESRNTQLPSPSSPHTQQPSPLTSSCIEDAVRLQAKNTLVPIKGFVHEVLRRSRTSGCVLQTALCYLEAIRPKIPQLIQKQREGDCIWRDPDLADIIVPAIDVETQQAEPDMSLDALIDTDQCGSLTDSTSDTIKITDMIDVEAIESTAVDPTNSPGPKQNESLAPMPPLPSPLLCPRRSFLAALILASKFTQDKCYSNRAWAKLSGLSPREIGRCERALGEALEWRLWVGKAPVAPQTPTSTAPPAPRPIPRARSESSLVTVPAVRLPFLVQNETCAPVSGDRGLRRSSTLPAEAFAGGAGEQMAQALDMPPLPAEPMDEESPNSQSSTPSLVYSPTSTESSSGGDRTVAMSSFQEPMEEPNIKCPNTLSSVDHTLVQALDGYPPCSWKMDETHLLLGSVMIQI</sequence>
<name>A0A2A9NZ08_9AGAR</name>
<feature type="region of interest" description="Disordered" evidence="1">
    <location>
        <begin position="135"/>
        <end position="161"/>
    </location>
</feature>
<organism evidence="2 3">
    <name type="scientific">Amanita thiersii Skay4041</name>
    <dbReference type="NCBI Taxonomy" id="703135"/>
    <lineage>
        <taxon>Eukaryota</taxon>
        <taxon>Fungi</taxon>
        <taxon>Dikarya</taxon>
        <taxon>Basidiomycota</taxon>
        <taxon>Agaricomycotina</taxon>
        <taxon>Agaricomycetes</taxon>
        <taxon>Agaricomycetidae</taxon>
        <taxon>Agaricales</taxon>
        <taxon>Pluteineae</taxon>
        <taxon>Amanitaceae</taxon>
        <taxon>Amanita</taxon>
    </lineage>
</organism>
<dbReference type="GO" id="GO:0016538">
    <property type="term" value="F:cyclin-dependent protein serine/threonine kinase regulator activity"/>
    <property type="evidence" value="ECO:0007669"/>
    <property type="project" value="TreeGrafter"/>
</dbReference>
<proteinExistence type="predicted"/>
<dbReference type="InterPro" id="IPR013922">
    <property type="entry name" value="Cyclin_PHO80-like"/>
</dbReference>
<dbReference type="Proteomes" id="UP000242287">
    <property type="component" value="Unassembled WGS sequence"/>
</dbReference>
<dbReference type="GO" id="GO:0005634">
    <property type="term" value="C:nucleus"/>
    <property type="evidence" value="ECO:0007669"/>
    <property type="project" value="TreeGrafter"/>
</dbReference>
<dbReference type="CDD" id="cd20557">
    <property type="entry name" value="CYCLIN_ScPCL1-like"/>
    <property type="match status" value="1"/>
</dbReference>